<feature type="non-terminal residue" evidence="1">
    <location>
        <position position="1"/>
    </location>
</feature>
<dbReference type="EMBL" id="JBAKAX010000342">
    <property type="protein sequence ID" value="MEL0606638.1"/>
    <property type="molecule type" value="Genomic_DNA"/>
</dbReference>
<evidence type="ECO:0000313" key="2">
    <source>
        <dbReference type="Proteomes" id="UP001374952"/>
    </source>
</evidence>
<keyword evidence="2" id="KW-1185">Reference proteome</keyword>
<comment type="caution">
    <text evidence="1">The sequence shown here is derived from an EMBL/GenBank/DDBJ whole genome shotgun (WGS) entry which is preliminary data.</text>
</comment>
<feature type="non-terminal residue" evidence="1">
    <location>
        <position position="69"/>
    </location>
</feature>
<organism evidence="1 2">
    <name type="scientific">Pseudoalteromonas undina</name>
    <dbReference type="NCBI Taxonomy" id="43660"/>
    <lineage>
        <taxon>Bacteria</taxon>
        <taxon>Pseudomonadati</taxon>
        <taxon>Pseudomonadota</taxon>
        <taxon>Gammaproteobacteria</taxon>
        <taxon>Alteromonadales</taxon>
        <taxon>Pseudoalteromonadaceae</taxon>
        <taxon>Pseudoalteromonas</taxon>
    </lineage>
</organism>
<gene>
    <name evidence="1" type="ORF">V6250_21240</name>
</gene>
<evidence type="ECO:0000313" key="1">
    <source>
        <dbReference type="EMBL" id="MEL0606638.1"/>
    </source>
</evidence>
<proteinExistence type="predicted"/>
<name>A0ACC6RA27_9GAMM</name>
<protein>
    <submittedName>
        <fullName evidence="1">Uncharacterized protein</fullName>
    </submittedName>
</protein>
<sequence>LEYANPLYEAGVSGADVVESNYDGEEQTKGVELDLNAHLKEQWKVNINGVYLDARDKSNPNSSSSDPRQ</sequence>
<dbReference type="Proteomes" id="UP001374952">
    <property type="component" value="Unassembled WGS sequence"/>
</dbReference>
<reference evidence="1" key="1">
    <citation type="submission" date="2024-02" db="EMBL/GenBank/DDBJ databases">
        <title>Bacteria isolated from the canopy kelp, Nereocystis luetkeana.</title>
        <authorList>
            <person name="Pfister C.A."/>
            <person name="Younker I.T."/>
            <person name="Light S.H."/>
        </authorList>
    </citation>
    <scope>NUCLEOTIDE SEQUENCE</scope>
    <source>
        <strain evidence="1">TN.2.01</strain>
    </source>
</reference>
<accession>A0ACC6RA27</accession>